<keyword evidence="1" id="KW-0812">Transmembrane</keyword>
<dbReference type="NCBIfam" id="NF047379">
    <property type="entry name" value="photo_II_Psb32"/>
    <property type="match status" value="1"/>
</dbReference>
<organism evidence="3">
    <name type="scientific">Planktothricoides sp. SpSt-374</name>
    <dbReference type="NCBI Taxonomy" id="2282167"/>
    <lineage>
        <taxon>Bacteria</taxon>
        <taxon>Bacillati</taxon>
        <taxon>Cyanobacteriota</taxon>
        <taxon>Cyanophyceae</taxon>
        <taxon>Oscillatoriophycideae</taxon>
        <taxon>Oscillatoriales</taxon>
        <taxon>Oscillatoriaceae</taxon>
        <taxon>Planktothricoides</taxon>
    </lineage>
</organism>
<dbReference type="Gene3D" id="3.10.310.50">
    <property type="match status" value="1"/>
</dbReference>
<dbReference type="AlphaFoldDB" id="A0A7C3VPP9"/>
<dbReference type="PANTHER" id="PTHR30373:SF2">
    <property type="entry name" value="UPF0603 PROTEIN YGCG"/>
    <property type="match status" value="1"/>
</dbReference>
<name>A0A7C3VPP9_9CYAN</name>
<dbReference type="PANTHER" id="PTHR30373">
    <property type="entry name" value="UPF0603 PROTEIN YGCG"/>
    <property type="match status" value="1"/>
</dbReference>
<gene>
    <name evidence="3" type="ORF">ENR15_12580</name>
</gene>
<evidence type="ECO:0000259" key="2">
    <source>
        <dbReference type="Pfam" id="PF04536"/>
    </source>
</evidence>
<comment type="caution">
    <text evidence="3">The sequence shown here is derived from an EMBL/GenBank/DDBJ whole genome shotgun (WGS) entry which is preliminary data.</text>
</comment>
<accession>A0A7C3VPP9</accession>
<feature type="domain" description="TPM" evidence="2">
    <location>
        <begin position="53"/>
        <end position="178"/>
    </location>
</feature>
<keyword evidence="1" id="KW-0472">Membrane</keyword>
<keyword evidence="1" id="KW-1133">Transmembrane helix</keyword>
<proteinExistence type="predicted"/>
<feature type="transmembrane region" description="Helical" evidence="1">
    <location>
        <begin position="213"/>
        <end position="234"/>
    </location>
</feature>
<dbReference type="InterPro" id="IPR007621">
    <property type="entry name" value="TPM_dom"/>
</dbReference>
<reference evidence="3" key="1">
    <citation type="journal article" date="2020" name="mSystems">
        <title>Genome- and Community-Level Interaction Insights into Carbon Utilization and Element Cycling Functions of Hydrothermarchaeota in Hydrothermal Sediment.</title>
        <authorList>
            <person name="Zhou Z."/>
            <person name="Liu Y."/>
            <person name="Xu W."/>
            <person name="Pan J."/>
            <person name="Luo Z.H."/>
            <person name="Li M."/>
        </authorList>
    </citation>
    <scope>NUCLEOTIDE SEQUENCE [LARGE SCALE GENOMIC DNA]</scope>
    <source>
        <strain evidence="3">SpSt-374</strain>
    </source>
</reference>
<evidence type="ECO:0000313" key="3">
    <source>
        <dbReference type="EMBL" id="HGG01450.1"/>
    </source>
</evidence>
<sequence>MRQIFNQICQWRSWLLMPFAALWLLGGLVVAGPALATAVYELPPLRSGEPTWVVDKAEVLSRLNEGSISSKLEKLQQETGYEVRLVTIHRLDYGDTAKTYTDKVFETWFPTEDAQANQVLLILDNVTNDAGIRTGAGVKSLLTDEIAESVVSETLQVPLRQGDKYNQALLDASDRLVTVLSGQPDPGPPVVTSTIQVEGTFKSAEETDTVNSAVIVVVLLVLATAIPMVTWWWYQSQ</sequence>
<dbReference type="EMBL" id="DSPX01000126">
    <property type="protein sequence ID" value="HGG01450.1"/>
    <property type="molecule type" value="Genomic_DNA"/>
</dbReference>
<evidence type="ECO:0000256" key="1">
    <source>
        <dbReference type="SAM" id="Phobius"/>
    </source>
</evidence>
<dbReference type="Pfam" id="PF04536">
    <property type="entry name" value="TPM_phosphatase"/>
    <property type="match status" value="1"/>
</dbReference>
<protein>
    <submittedName>
        <fullName evidence="3">YgcG family protein</fullName>
    </submittedName>
</protein>